<gene>
    <name evidence="1" type="ORF">HCN83_04295</name>
</gene>
<dbReference type="AlphaFoldDB" id="A0A969TUB6"/>
<dbReference type="EMBL" id="JAATHJ010000004">
    <property type="protein sequence ID" value="NJP36801.1"/>
    <property type="molecule type" value="Genomic_DNA"/>
</dbReference>
<keyword evidence="2" id="KW-1185">Reference proteome</keyword>
<organism evidence="1 2">
    <name type="scientific">Alkalicoccus luteus</name>
    <dbReference type="NCBI Taxonomy" id="1237094"/>
    <lineage>
        <taxon>Bacteria</taxon>
        <taxon>Bacillati</taxon>
        <taxon>Bacillota</taxon>
        <taxon>Bacilli</taxon>
        <taxon>Bacillales</taxon>
        <taxon>Bacillaceae</taxon>
        <taxon>Alkalicoccus</taxon>
    </lineage>
</organism>
<dbReference type="RefSeq" id="WP_168005090.1">
    <property type="nucleotide sequence ID" value="NZ_JAATHJ010000004.1"/>
</dbReference>
<dbReference type="Pfam" id="PF11148">
    <property type="entry name" value="DUF2922"/>
    <property type="match status" value="1"/>
</dbReference>
<dbReference type="Proteomes" id="UP000752012">
    <property type="component" value="Unassembled WGS sequence"/>
</dbReference>
<comment type="caution">
    <text evidence="1">The sequence shown here is derived from an EMBL/GenBank/DDBJ whole genome shotgun (WGS) entry which is preliminary data.</text>
</comment>
<dbReference type="InterPro" id="IPR021321">
    <property type="entry name" value="DUF2922"/>
</dbReference>
<name>A0A969TUB6_9BACI</name>
<sequence length="74" mass="8041">MAKRLELLFRTEAGTTSTLGIDDPKEPVAAADIREAMDSILAAEVFYGPSGYYVSKIGARVVERHVETIDIGVE</sequence>
<evidence type="ECO:0000313" key="1">
    <source>
        <dbReference type="EMBL" id="NJP36801.1"/>
    </source>
</evidence>
<accession>A0A969TUB6</accession>
<evidence type="ECO:0000313" key="2">
    <source>
        <dbReference type="Proteomes" id="UP000752012"/>
    </source>
</evidence>
<proteinExistence type="predicted"/>
<protein>
    <submittedName>
        <fullName evidence="1">DUF2922 domain-containing protein</fullName>
    </submittedName>
</protein>
<reference evidence="1 2" key="1">
    <citation type="submission" date="2020-03" db="EMBL/GenBank/DDBJ databases">
        <title>Assessment of the enzymatic potential of alkaline-tolerant lipase obtained from Bacillus luteus H11 (technogenic soil) for the bioremediation of saline soils contaminated with petroleum substances.</title>
        <authorList>
            <person name="Kalwasinska A."/>
        </authorList>
    </citation>
    <scope>NUCLEOTIDE SEQUENCE [LARGE SCALE GENOMIC DNA]</scope>
    <source>
        <strain evidence="1 2">H11</strain>
    </source>
</reference>